<sequence length="76" mass="7202">MIPAPGITGAAQALNGAPRGRGAPTVYHPGSAAAVPPGAAAVAPPGGPLPLCPRRVAAALLPAGAAARRLRSGRAP</sequence>
<protein>
    <submittedName>
        <fullName evidence="2">Uncharacterized protein</fullName>
    </submittedName>
</protein>
<gene>
    <name evidence="2" type="ORF">GCM10010346_42730</name>
</gene>
<dbReference type="Proteomes" id="UP000599437">
    <property type="component" value="Unassembled WGS sequence"/>
</dbReference>
<feature type="region of interest" description="Disordered" evidence="1">
    <location>
        <begin position="1"/>
        <end position="25"/>
    </location>
</feature>
<evidence type="ECO:0000313" key="2">
    <source>
        <dbReference type="EMBL" id="GHB14553.1"/>
    </source>
</evidence>
<keyword evidence="3" id="KW-1185">Reference proteome</keyword>
<accession>A0ABQ3DY25</accession>
<evidence type="ECO:0000313" key="3">
    <source>
        <dbReference type="Proteomes" id="UP000599437"/>
    </source>
</evidence>
<proteinExistence type="predicted"/>
<comment type="caution">
    <text evidence="2">The sequence shown here is derived from an EMBL/GenBank/DDBJ whole genome shotgun (WGS) entry which is preliminary data.</text>
</comment>
<evidence type="ECO:0000256" key="1">
    <source>
        <dbReference type="SAM" id="MobiDB-lite"/>
    </source>
</evidence>
<organism evidence="2 3">
    <name type="scientific">Streptomyces chryseus</name>
    <dbReference type="NCBI Taxonomy" id="68186"/>
    <lineage>
        <taxon>Bacteria</taxon>
        <taxon>Bacillati</taxon>
        <taxon>Actinomycetota</taxon>
        <taxon>Actinomycetes</taxon>
        <taxon>Kitasatosporales</taxon>
        <taxon>Streptomycetaceae</taxon>
        <taxon>Streptomyces</taxon>
    </lineage>
</organism>
<dbReference type="EMBL" id="BMVO01000014">
    <property type="protein sequence ID" value="GHB14553.1"/>
    <property type="molecule type" value="Genomic_DNA"/>
</dbReference>
<name>A0ABQ3DY25_9ACTN</name>
<reference evidence="3" key="1">
    <citation type="journal article" date="2019" name="Int. J. Syst. Evol. Microbiol.">
        <title>The Global Catalogue of Microorganisms (GCM) 10K type strain sequencing project: providing services to taxonomists for standard genome sequencing and annotation.</title>
        <authorList>
            <consortium name="The Broad Institute Genomics Platform"/>
            <consortium name="The Broad Institute Genome Sequencing Center for Infectious Disease"/>
            <person name="Wu L."/>
            <person name="Ma J."/>
        </authorList>
    </citation>
    <scope>NUCLEOTIDE SEQUENCE [LARGE SCALE GENOMIC DNA]</scope>
    <source>
        <strain evidence="3">JCM 4737</strain>
    </source>
</reference>